<sequence length="121" mass="12395">MLGPVAAHGTFRADSPLFSSLHLDDGPLTGYDLERLRRAPHRLVLSSCDSGQMAPVGADELLGLATALLHQGTAGIVASVVPVNDETAVPVMAGLHDGLTLPEALCQARGDDVSFIAIGAG</sequence>
<organism evidence="2 3">
    <name type="scientific">Nonomuraea marmarensis</name>
    <dbReference type="NCBI Taxonomy" id="3351344"/>
    <lineage>
        <taxon>Bacteria</taxon>
        <taxon>Bacillati</taxon>
        <taxon>Actinomycetota</taxon>
        <taxon>Actinomycetes</taxon>
        <taxon>Streptosporangiales</taxon>
        <taxon>Streptosporangiaceae</taxon>
        <taxon>Nonomuraea</taxon>
    </lineage>
</organism>
<dbReference type="InterPro" id="IPR024983">
    <property type="entry name" value="CHAT_dom"/>
</dbReference>
<feature type="domain" description="CHAT" evidence="1">
    <location>
        <begin position="6"/>
        <end position="101"/>
    </location>
</feature>
<dbReference type="RefSeq" id="WP_393171106.1">
    <property type="nucleotide sequence ID" value="NZ_JBICRM010000020.1"/>
</dbReference>
<keyword evidence="3" id="KW-1185">Reference proteome</keyword>
<dbReference type="Pfam" id="PF12770">
    <property type="entry name" value="CHAT"/>
    <property type="match status" value="1"/>
</dbReference>
<reference evidence="2 3" key="1">
    <citation type="submission" date="2024-10" db="EMBL/GenBank/DDBJ databases">
        <authorList>
            <person name="Topkara A.R."/>
            <person name="Saygin H."/>
        </authorList>
    </citation>
    <scope>NUCLEOTIDE SEQUENCE [LARGE SCALE GENOMIC DNA]</scope>
    <source>
        <strain evidence="2 3">M3C6</strain>
    </source>
</reference>
<accession>A0ABW7AIZ4</accession>
<proteinExistence type="predicted"/>
<name>A0ABW7AIZ4_9ACTN</name>
<evidence type="ECO:0000259" key="1">
    <source>
        <dbReference type="Pfam" id="PF12770"/>
    </source>
</evidence>
<comment type="caution">
    <text evidence="2">The sequence shown here is derived from an EMBL/GenBank/DDBJ whole genome shotgun (WGS) entry which is preliminary data.</text>
</comment>
<dbReference type="Proteomes" id="UP001603978">
    <property type="component" value="Unassembled WGS sequence"/>
</dbReference>
<protein>
    <submittedName>
        <fullName evidence="2">CHAT domain-containing protein</fullName>
    </submittedName>
</protein>
<evidence type="ECO:0000313" key="3">
    <source>
        <dbReference type="Proteomes" id="UP001603978"/>
    </source>
</evidence>
<evidence type="ECO:0000313" key="2">
    <source>
        <dbReference type="EMBL" id="MFG1707328.1"/>
    </source>
</evidence>
<dbReference type="EMBL" id="JBICRM010000020">
    <property type="protein sequence ID" value="MFG1707328.1"/>
    <property type="molecule type" value="Genomic_DNA"/>
</dbReference>
<gene>
    <name evidence="2" type="ORF">ACFLIM_29430</name>
</gene>